<dbReference type="PANTHER" id="PTHR10380">
    <property type="entry name" value="CUTICLE PROTEIN"/>
    <property type="match status" value="1"/>
</dbReference>
<dbReference type="InterPro" id="IPR050468">
    <property type="entry name" value="Cuticle_Struct_Prot"/>
</dbReference>
<evidence type="ECO:0000256" key="2">
    <source>
        <dbReference type="SAM" id="MobiDB-lite"/>
    </source>
</evidence>
<feature type="chain" id="PRO_5043596077" evidence="3">
    <location>
        <begin position="17"/>
        <end position="324"/>
    </location>
</feature>
<dbReference type="PROSITE" id="PS51155">
    <property type="entry name" value="CHIT_BIND_RR_2"/>
    <property type="match status" value="1"/>
</dbReference>
<keyword evidence="3" id="KW-0732">Signal</keyword>
<name>A0AAV4VQP3_9ARAC</name>
<dbReference type="GO" id="GO:0008010">
    <property type="term" value="F:structural constituent of chitin-based larval cuticle"/>
    <property type="evidence" value="ECO:0007669"/>
    <property type="project" value="TreeGrafter"/>
</dbReference>
<keyword evidence="1" id="KW-0193">Cuticle</keyword>
<feature type="region of interest" description="Disordered" evidence="2">
    <location>
        <begin position="174"/>
        <end position="193"/>
    </location>
</feature>
<keyword evidence="5" id="KW-1185">Reference proteome</keyword>
<dbReference type="EMBL" id="BPLQ01013475">
    <property type="protein sequence ID" value="GIY72328.1"/>
    <property type="molecule type" value="Genomic_DNA"/>
</dbReference>
<evidence type="ECO:0000256" key="3">
    <source>
        <dbReference type="SAM" id="SignalP"/>
    </source>
</evidence>
<evidence type="ECO:0000313" key="4">
    <source>
        <dbReference type="EMBL" id="GIY72328.1"/>
    </source>
</evidence>
<dbReference type="Proteomes" id="UP001054837">
    <property type="component" value="Unassembled WGS sequence"/>
</dbReference>
<gene>
    <name evidence="4" type="ORF">CDAR_522521</name>
</gene>
<evidence type="ECO:0000313" key="5">
    <source>
        <dbReference type="Proteomes" id="UP001054837"/>
    </source>
</evidence>
<dbReference type="AlphaFoldDB" id="A0AAV4VQP3"/>
<organism evidence="4 5">
    <name type="scientific">Caerostris darwini</name>
    <dbReference type="NCBI Taxonomy" id="1538125"/>
    <lineage>
        <taxon>Eukaryota</taxon>
        <taxon>Metazoa</taxon>
        <taxon>Ecdysozoa</taxon>
        <taxon>Arthropoda</taxon>
        <taxon>Chelicerata</taxon>
        <taxon>Arachnida</taxon>
        <taxon>Araneae</taxon>
        <taxon>Araneomorphae</taxon>
        <taxon>Entelegynae</taxon>
        <taxon>Araneoidea</taxon>
        <taxon>Araneidae</taxon>
        <taxon>Caerostris</taxon>
    </lineage>
</organism>
<feature type="signal peptide" evidence="3">
    <location>
        <begin position="1"/>
        <end position="16"/>
    </location>
</feature>
<evidence type="ECO:0000256" key="1">
    <source>
        <dbReference type="PROSITE-ProRule" id="PRU00497"/>
    </source>
</evidence>
<dbReference type="PANTHER" id="PTHR10380:SF235">
    <property type="entry name" value="CUTICULAR PROTEIN 73D, ISOFORM B"/>
    <property type="match status" value="1"/>
</dbReference>
<comment type="caution">
    <text evidence="4">The sequence shown here is derived from an EMBL/GenBank/DDBJ whole genome shotgun (WGS) entry which is preliminary data.</text>
</comment>
<protein>
    <submittedName>
        <fullName evidence="4">Uncharacterized protein</fullName>
    </submittedName>
</protein>
<sequence>MILVVFVACAITVVNGQRYFPGTDQPLSLTRQDSFKPYAFNYDALRNDGQIQNSRSESTDGSGRVRGSYFLTNDEGHYREVLYLADEDGFRTIIRTNEPGTKSSNPAGVVMEYSSEIRRQFQNIAQESIAPLFNSVFGSSSQGSIVNPFSGILPPTRVTSPSGSDLPPERPPLINGKGPVFEPPKKVASRSPLFSNSDFRPGATYSQDFRPGATYSQDFRQVATYSQDFRPGATYSQGPFPPLNQLPGFLSPKGINSLSDSDFPRGSLVNANCTVDEVFHGSLMEVDERRVWRWSTFRNEMKPTFVKVSIASVTKGGFRKERAG</sequence>
<dbReference type="InterPro" id="IPR000618">
    <property type="entry name" value="Insect_cuticle"/>
</dbReference>
<accession>A0AAV4VQP3</accession>
<dbReference type="Pfam" id="PF00379">
    <property type="entry name" value="Chitin_bind_4"/>
    <property type="match status" value="1"/>
</dbReference>
<dbReference type="GO" id="GO:0062129">
    <property type="term" value="C:chitin-based extracellular matrix"/>
    <property type="evidence" value="ECO:0007669"/>
    <property type="project" value="TreeGrafter"/>
</dbReference>
<proteinExistence type="predicted"/>
<reference evidence="4 5" key="1">
    <citation type="submission" date="2021-06" db="EMBL/GenBank/DDBJ databases">
        <title>Caerostris darwini draft genome.</title>
        <authorList>
            <person name="Kono N."/>
            <person name="Arakawa K."/>
        </authorList>
    </citation>
    <scope>NUCLEOTIDE SEQUENCE [LARGE SCALE GENOMIC DNA]</scope>
</reference>